<dbReference type="AlphaFoldDB" id="A0A286GME4"/>
<dbReference type="InterPro" id="IPR045851">
    <property type="entry name" value="AMP-bd_C_sf"/>
</dbReference>
<feature type="domain" description="AMP-dependent synthetase/ligase" evidence="2">
    <location>
        <begin position="38"/>
        <end position="392"/>
    </location>
</feature>
<dbReference type="InterPro" id="IPR000873">
    <property type="entry name" value="AMP-dep_synth/lig_dom"/>
</dbReference>
<dbReference type="GO" id="GO:0016878">
    <property type="term" value="F:acid-thiol ligase activity"/>
    <property type="evidence" value="ECO:0007669"/>
    <property type="project" value="TreeGrafter"/>
</dbReference>
<dbReference type="SUPFAM" id="SSF56801">
    <property type="entry name" value="Acetyl-CoA synthetase-like"/>
    <property type="match status" value="1"/>
</dbReference>
<sequence length="532" mass="57976">MVALDTMPAPAEVPAPPTLAFDRYYNAASDFIDRHLTEERGDKTAVIDDAGTYTYRDLAERVNRAGNAFRALGLKPETRILMIMLDGIDFPAVYWGAMKAGFVPVPVNTLLPAHNYQHMIGDSRAQVVVVSEALLPSVEPALANQPCLDHVIVAGSTGAGRPRLADLLAAAAPDLEAAPTTSDDVAFWLYSSGSTGAPKGVRHLHRNLRATSDLYAVPVLGIGEDDVIFSAAKLFFAYGLGNGMTFPFAVGATAVYMAERPTPPAVMRVLREHQPTIYCGVPTLYAAILADESNDRSKASARLRRCISAGEALPEDVGKRWEARFGAEILDGVGSTEMLHIFLSNQPGSVRYGTSGKPVPGYEARLVDEHGTEVSDFGELHIKGPSAADGYWNQRDKSLMTFVGPWTVTGDKYTRDADGYYHYCGRADDMIKVSGNWVSPFEVESALIEHPKVLEAAVIPHDDGDGLIKPKAYVVLKDGVEADGDLEIELKSFVKSKVAPWKYPRWIEFMDTLPKTATGKLQRFKLREMDQG</sequence>
<accession>A0A286GME4</accession>
<reference evidence="4 5" key="1">
    <citation type="submission" date="2017-09" db="EMBL/GenBank/DDBJ databases">
        <authorList>
            <person name="Ehlers B."/>
            <person name="Leendertz F.H."/>
        </authorList>
    </citation>
    <scope>NUCLEOTIDE SEQUENCE [LARGE SCALE GENOMIC DNA]</scope>
    <source>
        <strain evidence="4 5">USBA 140</strain>
    </source>
</reference>
<protein>
    <submittedName>
        <fullName evidence="4">Benzoate-CoA ligase</fullName>
    </submittedName>
</protein>
<dbReference type="InterPro" id="IPR011957">
    <property type="entry name" value="Benz_CoA_lig"/>
</dbReference>
<dbReference type="GO" id="GO:0044550">
    <property type="term" value="P:secondary metabolite biosynthetic process"/>
    <property type="evidence" value="ECO:0007669"/>
    <property type="project" value="TreeGrafter"/>
</dbReference>
<dbReference type="CDD" id="cd05959">
    <property type="entry name" value="BCL_4HBCL"/>
    <property type="match status" value="1"/>
</dbReference>
<dbReference type="Pfam" id="PF00501">
    <property type="entry name" value="AMP-binding"/>
    <property type="match status" value="1"/>
</dbReference>
<dbReference type="Pfam" id="PF13193">
    <property type="entry name" value="AMP-binding_C"/>
    <property type="match status" value="1"/>
</dbReference>
<dbReference type="RefSeq" id="WP_245913469.1">
    <property type="nucleotide sequence ID" value="NZ_OCNJ01000005.1"/>
</dbReference>
<dbReference type="Gene3D" id="3.30.300.30">
    <property type="match status" value="1"/>
</dbReference>
<name>A0A286GME4_9PROT</name>
<dbReference type="GO" id="GO:0005524">
    <property type="term" value="F:ATP binding"/>
    <property type="evidence" value="ECO:0007669"/>
    <property type="project" value="InterPro"/>
</dbReference>
<evidence type="ECO:0000259" key="3">
    <source>
        <dbReference type="Pfam" id="PF13193"/>
    </source>
</evidence>
<dbReference type="Gene3D" id="2.30.38.10">
    <property type="entry name" value="Luciferase, Domain 3"/>
    <property type="match status" value="1"/>
</dbReference>
<proteinExistence type="predicted"/>
<dbReference type="PANTHER" id="PTHR43352:SF1">
    <property type="entry name" value="ANTHRANILATE--COA LIGASE"/>
    <property type="match status" value="1"/>
</dbReference>
<evidence type="ECO:0000313" key="4">
    <source>
        <dbReference type="EMBL" id="SOD96259.1"/>
    </source>
</evidence>
<evidence type="ECO:0000259" key="2">
    <source>
        <dbReference type="Pfam" id="PF00501"/>
    </source>
</evidence>
<dbReference type="GO" id="GO:0016405">
    <property type="term" value="F:CoA-ligase activity"/>
    <property type="evidence" value="ECO:0007669"/>
    <property type="project" value="InterPro"/>
</dbReference>
<dbReference type="NCBIfam" id="TIGR02262">
    <property type="entry name" value="benz_CoA_lig"/>
    <property type="match status" value="1"/>
</dbReference>
<dbReference type="Gene3D" id="3.40.50.980">
    <property type="match status" value="1"/>
</dbReference>
<dbReference type="Gene3D" id="3.40.50.12820">
    <property type="match status" value="1"/>
</dbReference>
<organism evidence="4 5">
    <name type="scientific">Caenispirillum bisanense</name>
    <dbReference type="NCBI Taxonomy" id="414052"/>
    <lineage>
        <taxon>Bacteria</taxon>
        <taxon>Pseudomonadati</taxon>
        <taxon>Pseudomonadota</taxon>
        <taxon>Alphaproteobacteria</taxon>
        <taxon>Rhodospirillales</taxon>
        <taxon>Novispirillaceae</taxon>
        <taxon>Caenispirillum</taxon>
    </lineage>
</organism>
<dbReference type="InterPro" id="IPR025110">
    <property type="entry name" value="AMP-bd_C"/>
</dbReference>
<dbReference type="Proteomes" id="UP000219621">
    <property type="component" value="Unassembled WGS sequence"/>
</dbReference>
<gene>
    <name evidence="4" type="ORF">SAMN05421508_105236</name>
</gene>
<evidence type="ECO:0000313" key="5">
    <source>
        <dbReference type="Proteomes" id="UP000219621"/>
    </source>
</evidence>
<feature type="domain" description="AMP-binding enzyme C-terminal" evidence="3">
    <location>
        <begin position="442"/>
        <end position="520"/>
    </location>
</feature>
<dbReference type="PANTHER" id="PTHR43352">
    <property type="entry name" value="ACETYL-COA SYNTHETASE"/>
    <property type="match status" value="1"/>
</dbReference>
<dbReference type="EMBL" id="OCNJ01000005">
    <property type="protein sequence ID" value="SOD96259.1"/>
    <property type="molecule type" value="Genomic_DNA"/>
</dbReference>
<evidence type="ECO:0000256" key="1">
    <source>
        <dbReference type="ARBA" id="ARBA00022598"/>
    </source>
</evidence>
<keyword evidence="5" id="KW-1185">Reference proteome</keyword>
<keyword evidence="1 4" id="KW-0436">Ligase</keyword>